<dbReference type="GO" id="GO:0055085">
    <property type="term" value="P:transmembrane transport"/>
    <property type="evidence" value="ECO:0007669"/>
    <property type="project" value="InterPro"/>
</dbReference>
<dbReference type="InterPro" id="IPR051393">
    <property type="entry name" value="ABC_transporter_permease"/>
</dbReference>
<keyword evidence="2 7" id="KW-0813">Transport</keyword>
<gene>
    <name evidence="9" type="ORF">BRCON_1863</name>
</gene>
<evidence type="ECO:0000313" key="10">
    <source>
        <dbReference type="Proteomes" id="UP000262583"/>
    </source>
</evidence>
<evidence type="ECO:0000256" key="2">
    <source>
        <dbReference type="ARBA" id="ARBA00022448"/>
    </source>
</evidence>
<dbReference type="SUPFAM" id="SSF161098">
    <property type="entry name" value="MetI-like"/>
    <property type="match status" value="1"/>
</dbReference>
<dbReference type="CDD" id="cd06261">
    <property type="entry name" value="TM_PBP2"/>
    <property type="match status" value="1"/>
</dbReference>
<dbReference type="EMBL" id="CP030759">
    <property type="protein sequence ID" value="AXA36640.1"/>
    <property type="molecule type" value="Genomic_DNA"/>
</dbReference>
<keyword evidence="4 7" id="KW-0812">Transmembrane</keyword>
<dbReference type="SUPFAM" id="SSF160964">
    <property type="entry name" value="MalF N-terminal region-like"/>
    <property type="match status" value="1"/>
</dbReference>
<evidence type="ECO:0000313" key="9">
    <source>
        <dbReference type="EMBL" id="AXA36640.1"/>
    </source>
</evidence>
<feature type="transmembrane region" description="Helical" evidence="7">
    <location>
        <begin position="315"/>
        <end position="335"/>
    </location>
</feature>
<evidence type="ECO:0000256" key="7">
    <source>
        <dbReference type="RuleBase" id="RU363032"/>
    </source>
</evidence>
<evidence type="ECO:0000256" key="1">
    <source>
        <dbReference type="ARBA" id="ARBA00004651"/>
    </source>
</evidence>
<sequence>MKATIAAILAVVTWAFAMYAIRFIRKPRLRENIEAYLYLLPAGVILVTFWFFPVIFSVLVSMSDWVGASKLSTVHWVWFENYRRALKDPEFRQVLYNTINYVIYSVPLTIVASLIVAMMMNTRVRGVGVFRTIYFLPFVTTWVAISIVFKYIFNEQFGLLNYFLEGLGLPTFAWLNESRGIFEMILRDGLGLPLPEKIHPLLAGPSLAMFSVILTSVWRDTGYFMVIFLAGLQNIDKTYYEAAEIDGASPWQKFRNITWPLLSPTTFFILIISMIAAFKVFVPMYIMTPTGGPGRTTQTLVFYLYQTGFQGYKELGYASAIAYVLFVLILILTIIQNRVFGKKVHYE</sequence>
<dbReference type="InterPro" id="IPR035906">
    <property type="entry name" value="MetI-like_sf"/>
</dbReference>
<proteinExistence type="inferred from homology"/>
<evidence type="ECO:0000259" key="8">
    <source>
        <dbReference type="PROSITE" id="PS50928"/>
    </source>
</evidence>
<feature type="transmembrane region" description="Helical" evidence="7">
    <location>
        <begin position="132"/>
        <end position="153"/>
    </location>
</feature>
<feature type="transmembrane region" description="Helical" evidence="7">
    <location>
        <begin position="261"/>
        <end position="286"/>
    </location>
</feature>
<organism evidence="9 10">
    <name type="scientific">Sumerlaea chitinivorans</name>
    <dbReference type="NCBI Taxonomy" id="2250252"/>
    <lineage>
        <taxon>Bacteria</taxon>
        <taxon>Candidatus Sumerlaeota</taxon>
        <taxon>Candidatus Sumerlaeia</taxon>
        <taxon>Candidatus Sumerlaeales</taxon>
        <taxon>Candidatus Sumerlaeaceae</taxon>
        <taxon>Candidatus Sumerlaea</taxon>
    </lineage>
</organism>
<dbReference type="Pfam" id="PF00528">
    <property type="entry name" value="BPD_transp_1"/>
    <property type="match status" value="1"/>
</dbReference>
<evidence type="ECO:0000256" key="5">
    <source>
        <dbReference type="ARBA" id="ARBA00022989"/>
    </source>
</evidence>
<keyword evidence="5 7" id="KW-1133">Transmembrane helix</keyword>
<dbReference type="PROSITE" id="PS50928">
    <property type="entry name" value="ABC_TM1"/>
    <property type="match status" value="1"/>
</dbReference>
<accession>A0A2Z4Y630</accession>
<feature type="transmembrane region" description="Helical" evidence="7">
    <location>
        <begin position="101"/>
        <end position="120"/>
    </location>
</feature>
<feature type="transmembrane region" description="Helical" evidence="7">
    <location>
        <begin position="6"/>
        <end position="24"/>
    </location>
</feature>
<feature type="domain" description="ABC transmembrane type-1" evidence="8">
    <location>
        <begin position="95"/>
        <end position="336"/>
    </location>
</feature>
<evidence type="ECO:0000256" key="4">
    <source>
        <dbReference type="ARBA" id="ARBA00022692"/>
    </source>
</evidence>
<comment type="subcellular location">
    <subcellularLocation>
        <location evidence="1 7">Cell membrane</location>
        <topology evidence="1 7">Multi-pass membrane protein</topology>
    </subcellularLocation>
</comment>
<dbReference type="PANTHER" id="PTHR30193">
    <property type="entry name" value="ABC TRANSPORTER PERMEASE PROTEIN"/>
    <property type="match status" value="1"/>
</dbReference>
<reference evidence="9 10" key="1">
    <citation type="submission" date="2018-05" db="EMBL/GenBank/DDBJ databases">
        <title>A metagenomic window into the 2 km-deep terrestrial subsurface aquifer revealed taxonomically and functionally diverse microbial community comprising novel uncultured bacterial lineages.</title>
        <authorList>
            <person name="Kadnikov V.V."/>
            <person name="Mardanov A.V."/>
            <person name="Beletsky A.V."/>
            <person name="Banks D."/>
            <person name="Pimenov N.V."/>
            <person name="Frank Y.A."/>
            <person name="Karnachuk O.V."/>
            <person name="Ravin N.V."/>
        </authorList>
    </citation>
    <scope>NUCLEOTIDE SEQUENCE [LARGE SCALE GENOMIC DNA]</scope>
    <source>
        <strain evidence="9">BY</strain>
    </source>
</reference>
<feature type="transmembrane region" description="Helical" evidence="7">
    <location>
        <begin position="36"/>
        <end position="60"/>
    </location>
</feature>
<keyword evidence="3" id="KW-1003">Cell membrane</keyword>
<dbReference type="KEGG" id="schv:BRCON_1863"/>
<evidence type="ECO:0000256" key="6">
    <source>
        <dbReference type="ARBA" id="ARBA00023136"/>
    </source>
</evidence>
<dbReference type="PANTHER" id="PTHR30193:SF37">
    <property type="entry name" value="INNER MEMBRANE ABC TRANSPORTER PERMEASE PROTEIN YCJO"/>
    <property type="match status" value="1"/>
</dbReference>
<name>A0A2Z4Y630_SUMC1</name>
<dbReference type="AlphaFoldDB" id="A0A2Z4Y630"/>
<keyword evidence="6 7" id="KW-0472">Membrane</keyword>
<dbReference type="Proteomes" id="UP000262583">
    <property type="component" value="Chromosome"/>
</dbReference>
<dbReference type="InterPro" id="IPR000515">
    <property type="entry name" value="MetI-like"/>
</dbReference>
<dbReference type="Gene3D" id="1.10.3720.10">
    <property type="entry name" value="MetI-like"/>
    <property type="match status" value="1"/>
</dbReference>
<evidence type="ECO:0000256" key="3">
    <source>
        <dbReference type="ARBA" id="ARBA00022475"/>
    </source>
</evidence>
<comment type="similarity">
    <text evidence="7">Belongs to the binding-protein-dependent transport system permease family.</text>
</comment>
<dbReference type="GO" id="GO:0005886">
    <property type="term" value="C:plasma membrane"/>
    <property type="evidence" value="ECO:0007669"/>
    <property type="project" value="UniProtKB-SubCell"/>
</dbReference>
<protein>
    <submittedName>
        <fullName evidence="9">N-Acetyl-D-glucosamine ABC transport system, permease protein 1</fullName>
    </submittedName>
</protein>